<keyword evidence="4" id="KW-1185">Reference proteome</keyword>
<accession>A0A136PQR2</accession>
<evidence type="ECO:0000313" key="3">
    <source>
        <dbReference type="EMBL" id="KXK60770.1"/>
    </source>
</evidence>
<gene>
    <name evidence="3" type="ORF">AWW66_17050</name>
</gene>
<keyword evidence="2" id="KW-0472">Membrane</keyword>
<dbReference type="Proteomes" id="UP000070620">
    <property type="component" value="Unassembled WGS sequence"/>
</dbReference>
<protein>
    <submittedName>
        <fullName evidence="3">Uncharacterized protein</fullName>
    </submittedName>
</protein>
<keyword evidence="2" id="KW-0812">Transmembrane</keyword>
<comment type="caution">
    <text evidence="3">The sequence shown here is derived from an EMBL/GenBank/DDBJ whole genome shotgun (WGS) entry which is preliminary data.</text>
</comment>
<keyword evidence="2" id="KW-1133">Transmembrane helix</keyword>
<dbReference type="AlphaFoldDB" id="A0A136PQR2"/>
<reference evidence="3 4" key="1">
    <citation type="submission" date="2016-01" db="EMBL/GenBank/DDBJ databases">
        <title>Whole genome sequence and analysis of Micromonospora rosaria DSM 803, which can produce antibacterial substance rosamicin.</title>
        <authorList>
            <person name="Yang H."/>
            <person name="He X."/>
            <person name="Zhu D."/>
        </authorList>
    </citation>
    <scope>NUCLEOTIDE SEQUENCE [LARGE SCALE GENOMIC DNA]</scope>
    <source>
        <strain evidence="3 4">DSM 803</strain>
    </source>
</reference>
<proteinExistence type="predicted"/>
<feature type="region of interest" description="Disordered" evidence="1">
    <location>
        <begin position="1"/>
        <end position="31"/>
    </location>
</feature>
<evidence type="ECO:0000313" key="4">
    <source>
        <dbReference type="Proteomes" id="UP000070620"/>
    </source>
</evidence>
<feature type="transmembrane region" description="Helical" evidence="2">
    <location>
        <begin position="143"/>
        <end position="164"/>
    </location>
</feature>
<evidence type="ECO:0000256" key="2">
    <source>
        <dbReference type="SAM" id="Phobius"/>
    </source>
</evidence>
<dbReference type="RefSeq" id="WP_067367059.1">
    <property type="nucleotide sequence ID" value="NZ_JBIUBN010000009.1"/>
</dbReference>
<sequence length="212" mass="21892">MNPPHGRGRTDAPLLLRPLDPLPPRPIPPPARPSGLPGTARYLLWGVLAVGNPWAAETLYQAHVDLAGVHLPPTDGYLAPLLVVVTAVLVGLAWPAWDPQPPPDPAGYWLAENLRTLVFLAVTVWLLRRLAAAGPVPPGPWRTLAMFAVPLAGAAAGALGGAAVQVGLGEPAVTGRALLQATLSFSSGGLLCAVLAGTLLAFVVARSTRPQG</sequence>
<dbReference type="EMBL" id="LRQV01000059">
    <property type="protein sequence ID" value="KXK60770.1"/>
    <property type="molecule type" value="Genomic_DNA"/>
</dbReference>
<feature type="transmembrane region" description="Helical" evidence="2">
    <location>
        <begin position="114"/>
        <end position="131"/>
    </location>
</feature>
<feature type="transmembrane region" description="Helical" evidence="2">
    <location>
        <begin position="184"/>
        <end position="205"/>
    </location>
</feature>
<feature type="transmembrane region" description="Helical" evidence="2">
    <location>
        <begin position="76"/>
        <end position="94"/>
    </location>
</feature>
<evidence type="ECO:0000256" key="1">
    <source>
        <dbReference type="SAM" id="MobiDB-lite"/>
    </source>
</evidence>
<name>A0A136PQR2_9ACTN</name>
<organism evidence="3 4">
    <name type="scientific">Micromonospora rosaria</name>
    <dbReference type="NCBI Taxonomy" id="47874"/>
    <lineage>
        <taxon>Bacteria</taxon>
        <taxon>Bacillati</taxon>
        <taxon>Actinomycetota</taxon>
        <taxon>Actinomycetes</taxon>
        <taxon>Micromonosporales</taxon>
        <taxon>Micromonosporaceae</taxon>
        <taxon>Micromonospora</taxon>
    </lineage>
</organism>
<feature type="compositionally biased region" description="Pro residues" evidence="1">
    <location>
        <begin position="20"/>
        <end position="31"/>
    </location>
</feature>